<keyword evidence="1" id="KW-0175">Coiled coil</keyword>
<dbReference type="AlphaFoldDB" id="A0A7C4U7I0"/>
<dbReference type="Pfam" id="PF16363">
    <property type="entry name" value="GDP_Man_Dehyd"/>
    <property type="match status" value="1"/>
</dbReference>
<protein>
    <submittedName>
        <fullName evidence="3">NAD-dependent epimerase/dehydratase family protein</fullName>
    </submittedName>
</protein>
<dbReference type="Gene3D" id="3.90.25.10">
    <property type="entry name" value="UDP-galactose 4-epimerase, domain 1"/>
    <property type="match status" value="1"/>
</dbReference>
<feature type="domain" description="NAD(P)-binding" evidence="2">
    <location>
        <begin position="95"/>
        <end position="355"/>
    </location>
</feature>
<reference evidence="3" key="1">
    <citation type="journal article" date="2020" name="mSystems">
        <title>Genome- and Community-Level Interaction Insights into Carbon Utilization and Element Cycling Functions of Hydrothermarchaeota in Hydrothermal Sediment.</title>
        <authorList>
            <person name="Zhou Z."/>
            <person name="Liu Y."/>
            <person name="Xu W."/>
            <person name="Pan J."/>
            <person name="Luo Z.H."/>
            <person name="Li M."/>
        </authorList>
    </citation>
    <scope>NUCLEOTIDE SEQUENCE [LARGE SCALE GENOMIC DNA]</scope>
    <source>
        <strain evidence="3">SpSt-780</strain>
    </source>
</reference>
<dbReference type="SUPFAM" id="SSF51735">
    <property type="entry name" value="NAD(P)-binding Rossmann-fold domains"/>
    <property type="match status" value="1"/>
</dbReference>
<evidence type="ECO:0000259" key="2">
    <source>
        <dbReference type="Pfam" id="PF16363"/>
    </source>
</evidence>
<comment type="caution">
    <text evidence="3">The sequence shown here is derived from an EMBL/GenBank/DDBJ whole genome shotgun (WGS) entry which is preliminary data.</text>
</comment>
<dbReference type="EMBL" id="DTHG01000013">
    <property type="protein sequence ID" value="HGW91135.1"/>
    <property type="molecule type" value="Genomic_DNA"/>
</dbReference>
<sequence>MIYHITGRGRMDKYLITGGGGFIGTNLVLELIKGENKVIIIDSVEYAAMPENFSTLIDFVYYRDKKNEFSIGKEFIIKRKKHLERRIKEKRCNIKNKLEKFYKSDERLIFIKGNLLDSSLIDTLTDGIDYIVHLAAETHVDRSILFPERFIFSDIVGTFVLYNTIKEKKFKKIVHISTDEIYGPAINRNFKEEDLLMPTNPYSASKASADRIAYSYYKMFHLPIVIARPSNNYGPYQFPEKFIPLITIKALRDEEMPIYGDGRQRRDWLFVKDTVYGIKILLEKGIPGEVYNISGRSEIENIDVARKVLKILGKPEKLIKFIKDRPGHDIRYGMEDNKIREIGFKNNTEFDEGLNYTVNWYKNNREWWEKILRENKDFKEFYDKWYNKR</sequence>
<dbReference type="PANTHER" id="PTHR43000">
    <property type="entry name" value="DTDP-D-GLUCOSE 4,6-DEHYDRATASE-RELATED"/>
    <property type="match status" value="1"/>
</dbReference>
<feature type="coiled-coil region" evidence="1">
    <location>
        <begin position="73"/>
        <end position="100"/>
    </location>
</feature>
<dbReference type="InterPro" id="IPR016040">
    <property type="entry name" value="NAD(P)-bd_dom"/>
</dbReference>
<organism evidence="3">
    <name type="scientific">candidate division WOR-3 bacterium</name>
    <dbReference type="NCBI Taxonomy" id="2052148"/>
    <lineage>
        <taxon>Bacteria</taxon>
        <taxon>Bacteria division WOR-3</taxon>
    </lineage>
</organism>
<evidence type="ECO:0000313" key="3">
    <source>
        <dbReference type="EMBL" id="HGW91135.1"/>
    </source>
</evidence>
<gene>
    <name evidence="3" type="ORF">ENV67_01160</name>
</gene>
<proteinExistence type="predicted"/>
<evidence type="ECO:0000256" key="1">
    <source>
        <dbReference type="SAM" id="Coils"/>
    </source>
</evidence>
<accession>A0A7C4U7I0</accession>
<dbReference type="Gene3D" id="3.40.50.720">
    <property type="entry name" value="NAD(P)-binding Rossmann-like Domain"/>
    <property type="match status" value="2"/>
</dbReference>
<dbReference type="InterPro" id="IPR036291">
    <property type="entry name" value="NAD(P)-bd_dom_sf"/>
</dbReference>
<name>A0A7C4U7I0_UNCW3</name>